<dbReference type="FunFam" id="3.90.226.10:FF:000002">
    <property type="entry name" value="ATP-dependent Clp protease proteolytic subunit"/>
    <property type="match status" value="1"/>
</dbReference>
<comment type="similarity">
    <text evidence="1 6 7">Belongs to the peptidase S14 family.</text>
</comment>
<evidence type="ECO:0000313" key="9">
    <source>
        <dbReference type="Proteomes" id="UP000593758"/>
    </source>
</evidence>
<dbReference type="PANTHER" id="PTHR10381">
    <property type="entry name" value="ATP-DEPENDENT CLP PROTEASE PROTEOLYTIC SUBUNIT"/>
    <property type="match status" value="1"/>
</dbReference>
<sequence length="200" mass="21440">MTETPPMTEQLAEALMQQRVIVISEEVEDSLAARVCSQLILLSAQDPTADIALLIHSPGGSVPAGLAMYDTMRLIPNDVITLGMGLAASMGQVLLCAGAPGKRYALPHARILMHQGSAGLQGTAVDIAIQAENLEHTKATMLALIAEHTGQPVERIEADSDRDRWFTAEQAREYGFVDEIVTSMAQVIPGRRRAGLGAQR</sequence>
<dbReference type="SUPFAM" id="SSF52096">
    <property type="entry name" value="ClpP/crotonase"/>
    <property type="match status" value="1"/>
</dbReference>
<evidence type="ECO:0000256" key="3">
    <source>
        <dbReference type="ARBA" id="ARBA00022670"/>
    </source>
</evidence>
<dbReference type="PANTHER" id="PTHR10381:SF70">
    <property type="entry name" value="ATP-DEPENDENT CLP PROTEASE PROTEOLYTIC SUBUNIT"/>
    <property type="match status" value="1"/>
</dbReference>
<dbReference type="GO" id="GO:0004176">
    <property type="term" value="F:ATP-dependent peptidase activity"/>
    <property type="evidence" value="ECO:0007669"/>
    <property type="project" value="InterPro"/>
</dbReference>
<dbReference type="NCBIfam" id="NF009205">
    <property type="entry name" value="PRK12553.1"/>
    <property type="match status" value="1"/>
</dbReference>
<dbReference type="InterPro" id="IPR001907">
    <property type="entry name" value="ClpP"/>
</dbReference>
<dbReference type="GO" id="GO:0004252">
    <property type="term" value="F:serine-type endopeptidase activity"/>
    <property type="evidence" value="ECO:0007669"/>
    <property type="project" value="UniProtKB-UniRule"/>
</dbReference>
<dbReference type="Pfam" id="PF00574">
    <property type="entry name" value="CLP_protease"/>
    <property type="match status" value="1"/>
</dbReference>
<protein>
    <recommendedName>
        <fullName evidence="6 7">ATP-dependent Clp protease proteolytic subunit</fullName>
        <ecNumber evidence="6">3.4.21.92</ecNumber>
    </recommendedName>
    <alternativeName>
        <fullName evidence="6">Endopeptidase Clp</fullName>
    </alternativeName>
</protein>
<gene>
    <name evidence="6" type="primary">clpP</name>
    <name evidence="8" type="ORF">IM660_08605</name>
</gene>
<evidence type="ECO:0000256" key="7">
    <source>
        <dbReference type="RuleBase" id="RU003567"/>
    </source>
</evidence>
<evidence type="ECO:0000256" key="6">
    <source>
        <dbReference type="HAMAP-Rule" id="MF_00444"/>
    </source>
</evidence>
<comment type="catalytic activity">
    <reaction evidence="6">
        <text>Hydrolysis of proteins to small peptides in the presence of ATP and magnesium. alpha-casein is the usual test substrate. In the absence of ATP, only oligopeptides shorter than five residues are hydrolyzed (such as succinyl-Leu-Tyr-|-NHMec, and Leu-Tyr-Leu-|-Tyr-Trp, in which cleavage of the -Tyr-|-Leu- and -Tyr-|-Trp bonds also occurs).</text>
        <dbReference type="EC" id="3.4.21.92"/>
    </reaction>
</comment>
<name>A0A7M1SZW0_9MICO</name>
<dbReference type="GO" id="GO:0006515">
    <property type="term" value="P:protein quality control for misfolded or incompletely synthesized proteins"/>
    <property type="evidence" value="ECO:0007669"/>
    <property type="project" value="TreeGrafter"/>
</dbReference>
<dbReference type="EC" id="3.4.21.92" evidence="6"/>
<dbReference type="GO" id="GO:0051117">
    <property type="term" value="F:ATPase binding"/>
    <property type="evidence" value="ECO:0007669"/>
    <property type="project" value="TreeGrafter"/>
</dbReference>
<organism evidence="8 9">
    <name type="scientific">Ruania alkalisoli</name>
    <dbReference type="NCBI Taxonomy" id="2779775"/>
    <lineage>
        <taxon>Bacteria</taxon>
        <taxon>Bacillati</taxon>
        <taxon>Actinomycetota</taxon>
        <taxon>Actinomycetes</taxon>
        <taxon>Micrococcales</taxon>
        <taxon>Ruaniaceae</taxon>
        <taxon>Ruania</taxon>
    </lineage>
</organism>
<dbReference type="GO" id="GO:0009368">
    <property type="term" value="C:endopeptidase Clp complex"/>
    <property type="evidence" value="ECO:0007669"/>
    <property type="project" value="TreeGrafter"/>
</dbReference>
<keyword evidence="9" id="KW-1185">Reference proteome</keyword>
<dbReference type="CDD" id="cd07017">
    <property type="entry name" value="S14_ClpP_2"/>
    <property type="match status" value="1"/>
</dbReference>
<dbReference type="PRINTS" id="PR00127">
    <property type="entry name" value="CLPPROTEASEP"/>
</dbReference>
<evidence type="ECO:0000256" key="4">
    <source>
        <dbReference type="ARBA" id="ARBA00022801"/>
    </source>
</evidence>
<dbReference type="InterPro" id="IPR023562">
    <property type="entry name" value="ClpP/TepA"/>
</dbReference>
<dbReference type="HAMAP" id="MF_00444">
    <property type="entry name" value="ClpP"/>
    <property type="match status" value="1"/>
</dbReference>
<dbReference type="Gene3D" id="3.90.226.10">
    <property type="entry name" value="2-enoyl-CoA Hydratase, Chain A, domain 1"/>
    <property type="match status" value="1"/>
</dbReference>
<dbReference type="InterPro" id="IPR029045">
    <property type="entry name" value="ClpP/crotonase-like_dom_sf"/>
</dbReference>
<dbReference type="KEGG" id="halt:IM660_08605"/>
<evidence type="ECO:0000256" key="5">
    <source>
        <dbReference type="ARBA" id="ARBA00022825"/>
    </source>
</evidence>
<comment type="subcellular location">
    <subcellularLocation>
        <location evidence="6">Cytoplasm</location>
    </subcellularLocation>
</comment>
<feature type="active site" evidence="6">
    <location>
        <position position="114"/>
    </location>
</feature>
<dbReference type="GO" id="GO:0005737">
    <property type="term" value="C:cytoplasm"/>
    <property type="evidence" value="ECO:0007669"/>
    <property type="project" value="UniProtKB-SubCell"/>
</dbReference>
<keyword evidence="4 6" id="KW-0378">Hydrolase</keyword>
<proteinExistence type="inferred from homology"/>
<reference evidence="8 9" key="1">
    <citation type="submission" date="2020-10" db="EMBL/GenBank/DDBJ databases">
        <title>Haloactinobacterium sp. RN3S43, a bacterium isolated from saline soil.</title>
        <authorList>
            <person name="Sun J.-Q."/>
        </authorList>
    </citation>
    <scope>NUCLEOTIDE SEQUENCE [LARGE SCALE GENOMIC DNA]</scope>
    <source>
        <strain evidence="8 9">RN3S43</strain>
    </source>
</reference>
<evidence type="ECO:0000256" key="1">
    <source>
        <dbReference type="ARBA" id="ARBA00007039"/>
    </source>
</evidence>
<keyword evidence="2 6" id="KW-0963">Cytoplasm</keyword>
<dbReference type="EMBL" id="CP063169">
    <property type="protein sequence ID" value="QOR72272.1"/>
    <property type="molecule type" value="Genomic_DNA"/>
</dbReference>
<dbReference type="AlphaFoldDB" id="A0A7M1SZW0"/>
<evidence type="ECO:0000313" key="8">
    <source>
        <dbReference type="EMBL" id="QOR72272.1"/>
    </source>
</evidence>
<accession>A0A7M1SZW0</accession>
<keyword evidence="3 6" id="KW-0645">Protease</keyword>
<keyword evidence="5 6" id="KW-0720">Serine protease</keyword>
<comment type="subunit">
    <text evidence="6">Fourteen ClpP subunits assemble into 2 heptameric rings which stack back to back to give a disk-like structure with a central cavity, resembling the structure of eukaryotic proteasomes.</text>
</comment>
<comment type="function">
    <text evidence="6">Cleaves peptides in various proteins in a process that requires ATP hydrolysis. Has a chymotrypsin-like activity. Plays a major role in the degradation of misfolded proteins.</text>
</comment>
<feature type="active site" description="Nucleophile" evidence="6">
    <location>
        <position position="89"/>
    </location>
</feature>
<evidence type="ECO:0000256" key="2">
    <source>
        <dbReference type="ARBA" id="ARBA00022490"/>
    </source>
</evidence>
<dbReference type="RefSeq" id="WP_193498912.1">
    <property type="nucleotide sequence ID" value="NZ_CP063169.1"/>
</dbReference>
<dbReference type="Proteomes" id="UP000593758">
    <property type="component" value="Chromosome"/>
</dbReference>